<dbReference type="KEGG" id="bim:100748622"/>
<gene>
    <name evidence="7 8" type="primary">LOC100748622</name>
</gene>
<evidence type="ECO:0000256" key="1">
    <source>
        <dbReference type="ARBA" id="ARBA00010790"/>
    </source>
</evidence>
<keyword evidence="2 3" id="KW-0274">FAD</keyword>
<dbReference type="PROSITE" id="PS00623">
    <property type="entry name" value="GMC_OXRED_1"/>
    <property type="match status" value="1"/>
</dbReference>
<dbReference type="OrthoDB" id="269227at2759"/>
<dbReference type="GO" id="GO:0016614">
    <property type="term" value="F:oxidoreductase activity, acting on CH-OH group of donors"/>
    <property type="evidence" value="ECO:0007669"/>
    <property type="project" value="InterPro"/>
</dbReference>
<dbReference type="PANTHER" id="PTHR11552">
    <property type="entry name" value="GLUCOSE-METHANOL-CHOLINE GMC OXIDOREDUCTASE"/>
    <property type="match status" value="1"/>
</dbReference>
<accession>A0A6P3E2Y1</accession>
<dbReference type="AlphaFoldDB" id="A0A6P3E2Y1"/>
<name>A0A6P3E2Y1_BOMIM</name>
<proteinExistence type="inferred from homology"/>
<organism evidence="6 7">
    <name type="scientific">Bombus impatiens</name>
    <name type="common">Bumblebee</name>
    <dbReference type="NCBI Taxonomy" id="132113"/>
    <lineage>
        <taxon>Eukaryota</taxon>
        <taxon>Metazoa</taxon>
        <taxon>Ecdysozoa</taxon>
        <taxon>Arthropoda</taxon>
        <taxon>Hexapoda</taxon>
        <taxon>Insecta</taxon>
        <taxon>Pterygota</taxon>
        <taxon>Neoptera</taxon>
        <taxon>Endopterygota</taxon>
        <taxon>Hymenoptera</taxon>
        <taxon>Apocrita</taxon>
        <taxon>Aculeata</taxon>
        <taxon>Apoidea</taxon>
        <taxon>Anthophila</taxon>
        <taxon>Apidae</taxon>
        <taxon>Bombus</taxon>
        <taxon>Pyrobombus</taxon>
    </lineage>
</organism>
<dbReference type="Gene3D" id="3.50.50.60">
    <property type="entry name" value="FAD/NAD(P)-binding domain"/>
    <property type="match status" value="1"/>
</dbReference>
<evidence type="ECO:0000259" key="4">
    <source>
        <dbReference type="PROSITE" id="PS00623"/>
    </source>
</evidence>
<evidence type="ECO:0000259" key="5">
    <source>
        <dbReference type="PROSITE" id="PS00624"/>
    </source>
</evidence>
<dbReference type="PROSITE" id="PS00624">
    <property type="entry name" value="GMC_OXRED_2"/>
    <property type="match status" value="1"/>
</dbReference>
<feature type="domain" description="Glucose-methanol-choline oxidoreductase N-terminal" evidence="4">
    <location>
        <begin position="130"/>
        <end position="153"/>
    </location>
</feature>
<dbReference type="InterPro" id="IPR012132">
    <property type="entry name" value="GMC_OxRdtase"/>
</dbReference>
<keyword evidence="6" id="KW-1185">Reference proteome</keyword>
<evidence type="ECO:0000256" key="2">
    <source>
        <dbReference type="PIRSR" id="PIRSR000137-2"/>
    </source>
</evidence>
<evidence type="ECO:0000313" key="7">
    <source>
        <dbReference type="RefSeq" id="XP_003494178.1"/>
    </source>
</evidence>
<dbReference type="Gene3D" id="3.30.560.10">
    <property type="entry name" value="Glucose Oxidase, domain 3"/>
    <property type="match status" value="1"/>
</dbReference>
<dbReference type="InterPro" id="IPR007867">
    <property type="entry name" value="GMC_OxRtase_C"/>
</dbReference>
<dbReference type="GO" id="GO:0050660">
    <property type="term" value="F:flavin adenine dinucleotide binding"/>
    <property type="evidence" value="ECO:0007669"/>
    <property type="project" value="InterPro"/>
</dbReference>
<reference evidence="7 8" key="1">
    <citation type="submission" date="2025-04" db="UniProtKB">
        <authorList>
            <consortium name="RefSeq"/>
        </authorList>
    </citation>
    <scope>IDENTIFICATION</scope>
</reference>
<comment type="cofactor">
    <cofactor evidence="2">
        <name>FAD</name>
        <dbReference type="ChEBI" id="CHEBI:57692"/>
    </cofactor>
</comment>
<sequence>MDVNRIIFGGMRSQPIASTISMVISVLLYVIYSNVPYSSTNVPSKSLLPAYDFIVVGGGSAGAVVASRLSEMEEWNVLLLEAGGDGNAVYDIPSLADNLQLTKIDWEYTTEPNNSYCRAMENGRCRWPRGKLLGGSSGINSMLYVRGSKKDYDIWEQQGNPGWSYRDVLPYFLKSEDNRNHSYAKTPYHSTGGYLTVEEAQWRTPLAAAFIQAGQEMGYESRDINGERQTGFMIPQGTIRDGSRCSTAKAFLRPARMRKNLHVAMEAFVTKILIDSSSKKAYGVEFVRNGQTLRVRANKEVIVSGGTINSPQLLMLSGIGPKEHLSEHRIPVIQDLRVGHNLQDHVGVGGLMFLVNEEISSIESKITNISYILEYAMSGDSPLSTLATVEGTCFINTKYANASDDFPDIQLHFMSSGPNTEIFREDRGLTREFYDAVYGKLGGRGSWSAFPALLRPKSRGVVKLRSNSPFDHPLIYPNYFKEPEDMATLVEGAKFVYELSKTDSFKRYGSEMNPTPFPGCKHIPMSNDSFWECMARFVPVTIYHPVGTCKMGPKSDANAVVDSRLRVHGVAGLRVIDASIMPNQVSGNTNAPTIMIGEKGADMVKEDWLRKRDSD</sequence>
<protein>
    <submittedName>
        <fullName evidence="7">Glucose dehydrogenase [FAD, quinone] isoform X1</fullName>
    </submittedName>
    <submittedName>
        <fullName evidence="8">Glucose dehydrogenase [FAD, quinone] isoform X2</fullName>
    </submittedName>
</protein>
<dbReference type="Pfam" id="PF05199">
    <property type="entry name" value="GMC_oxred_C"/>
    <property type="match status" value="1"/>
</dbReference>
<feature type="binding site" evidence="2">
    <location>
        <position position="269"/>
    </location>
    <ligand>
        <name>FAD</name>
        <dbReference type="ChEBI" id="CHEBI:57692"/>
    </ligand>
</feature>
<dbReference type="PANTHER" id="PTHR11552:SF227">
    <property type="entry name" value="GLUCOSE DEHYDROGENASE [FAD, QUINONE]-LIKE PROTEIN"/>
    <property type="match status" value="1"/>
</dbReference>
<dbReference type="RefSeq" id="XP_003494178.1">
    <property type="nucleotide sequence ID" value="XM_003494130.4"/>
</dbReference>
<comment type="similarity">
    <text evidence="1 3">Belongs to the GMC oxidoreductase family.</text>
</comment>
<feature type="domain" description="Glucose-methanol-choline oxidoreductase N-terminal" evidence="5">
    <location>
        <begin position="306"/>
        <end position="320"/>
    </location>
</feature>
<keyword evidence="3" id="KW-0285">Flavoprotein</keyword>
<dbReference type="InterPro" id="IPR036188">
    <property type="entry name" value="FAD/NAD-bd_sf"/>
</dbReference>
<evidence type="ECO:0000313" key="8">
    <source>
        <dbReference type="RefSeq" id="XP_012248181.1"/>
    </source>
</evidence>
<evidence type="ECO:0000313" key="6">
    <source>
        <dbReference type="Proteomes" id="UP000515180"/>
    </source>
</evidence>
<dbReference type="PIRSF" id="PIRSF000137">
    <property type="entry name" value="Alcohol_oxidase"/>
    <property type="match status" value="1"/>
</dbReference>
<dbReference type="OMA" id="KRWTTFM"/>
<evidence type="ECO:0000256" key="3">
    <source>
        <dbReference type="RuleBase" id="RU003968"/>
    </source>
</evidence>
<dbReference type="GeneID" id="100748622"/>
<dbReference type="Proteomes" id="UP000515180">
    <property type="component" value="Unplaced"/>
</dbReference>
<dbReference type="InterPro" id="IPR000172">
    <property type="entry name" value="GMC_OxRdtase_N"/>
</dbReference>
<dbReference type="SUPFAM" id="SSF51905">
    <property type="entry name" value="FAD/NAD(P)-binding domain"/>
    <property type="match status" value="1"/>
</dbReference>
<dbReference type="SUPFAM" id="SSF54373">
    <property type="entry name" value="FAD-linked reductases, C-terminal domain"/>
    <property type="match status" value="1"/>
</dbReference>
<dbReference type="RefSeq" id="XP_012248181.1">
    <property type="nucleotide sequence ID" value="XM_012392758.3"/>
</dbReference>
<dbReference type="Pfam" id="PF00732">
    <property type="entry name" value="GMC_oxred_N"/>
    <property type="match status" value="1"/>
</dbReference>